<dbReference type="AlphaFoldDB" id="A0A9N9SDR1"/>
<evidence type="ECO:0000313" key="1">
    <source>
        <dbReference type="EMBL" id="CAG9814597.1"/>
    </source>
</evidence>
<sequence length="185" mass="21453">MKAMHQNSTLQYKFNISDELYRKVVARTNISLSNLGHEECFVCGTFRIHCKSTGREQNNISEDCDLCLSSEKHRDGYRKAREEYKLDSVKKDGLYVSADLQKVIMLPRCEMFKEIIFMPRLIAFNETFVPLETSKEIPYAFIWHEATSGRSKDDIISTFYNFLVAVGDVERVTIWLDNCAAQNEN</sequence>
<evidence type="ECO:0000313" key="2">
    <source>
        <dbReference type="Proteomes" id="UP001153737"/>
    </source>
</evidence>
<dbReference type="OrthoDB" id="6778620at2759"/>
<dbReference type="EMBL" id="OU896717">
    <property type="protein sequence ID" value="CAG9814597.1"/>
    <property type="molecule type" value="Genomic_DNA"/>
</dbReference>
<proteinExistence type="predicted"/>
<organism evidence="1 2">
    <name type="scientific">Phaedon cochleariae</name>
    <name type="common">Mustard beetle</name>
    <dbReference type="NCBI Taxonomy" id="80249"/>
    <lineage>
        <taxon>Eukaryota</taxon>
        <taxon>Metazoa</taxon>
        <taxon>Ecdysozoa</taxon>
        <taxon>Arthropoda</taxon>
        <taxon>Hexapoda</taxon>
        <taxon>Insecta</taxon>
        <taxon>Pterygota</taxon>
        <taxon>Neoptera</taxon>
        <taxon>Endopterygota</taxon>
        <taxon>Coleoptera</taxon>
        <taxon>Polyphaga</taxon>
        <taxon>Cucujiformia</taxon>
        <taxon>Chrysomeloidea</taxon>
        <taxon>Chrysomelidae</taxon>
        <taxon>Chrysomelinae</taxon>
        <taxon>Chrysomelini</taxon>
        <taxon>Phaedon</taxon>
    </lineage>
</organism>
<keyword evidence="2" id="KW-1185">Reference proteome</keyword>
<reference evidence="1" key="2">
    <citation type="submission" date="2022-10" db="EMBL/GenBank/DDBJ databases">
        <authorList>
            <consortium name="ENA_rothamsted_submissions"/>
            <consortium name="culmorum"/>
            <person name="King R."/>
        </authorList>
    </citation>
    <scope>NUCLEOTIDE SEQUENCE</scope>
</reference>
<gene>
    <name evidence="1" type="ORF">PHAECO_LOCUS2576</name>
</gene>
<protein>
    <submittedName>
        <fullName evidence="1">Uncharacterized protein</fullName>
    </submittedName>
</protein>
<reference evidence="1" key="1">
    <citation type="submission" date="2022-01" db="EMBL/GenBank/DDBJ databases">
        <authorList>
            <person name="King R."/>
        </authorList>
    </citation>
    <scope>NUCLEOTIDE SEQUENCE</scope>
</reference>
<name>A0A9N9SDR1_PHACE</name>
<dbReference type="Proteomes" id="UP001153737">
    <property type="component" value="Chromosome 11"/>
</dbReference>
<accession>A0A9N9SDR1</accession>